<dbReference type="GO" id="GO:0004828">
    <property type="term" value="F:serine-tRNA ligase activity"/>
    <property type="evidence" value="ECO:0007669"/>
    <property type="project" value="InterPro"/>
</dbReference>
<name>K1QKX4_MAGGI</name>
<evidence type="ECO:0000313" key="2">
    <source>
        <dbReference type="EMBL" id="EKC31774.1"/>
    </source>
</evidence>
<accession>K1QKX4</accession>
<dbReference type="AlphaFoldDB" id="K1QKX4"/>
<dbReference type="FunFam" id="1.10.287.40:FF:000002">
    <property type="entry name" value="Serine--tRNA ligase, cytoplasmic"/>
    <property type="match status" value="1"/>
</dbReference>
<dbReference type="InterPro" id="IPR002317">
    <property type="entry name" value="Ser-tRNA-ligase_type_1"/>
</dbReference>
<organism evidence="2">
    <name type="scientific">Magallana gigas</name>
    <name type="common">Pacific oyster</name>
    <name type="synonym">Crassostrea gigas</name>
    <dbReference type="NCBI Taxonomy" id="29159"/>
    <lineage>
        <taxon>Eukaryota</taxon>
        <taxon>Metazoa</taxon>
        <taxon>Spiralia</taxon>
        <taxon>Lophotrochozoa</taxon>
        <taxon>Mollusca</taxon>
        <taxon>Bivalvia</taxon>
        <taxon>Autobranchia</taxon>
        <taxon>Pteriomorphia</taxon>
        <taxon>Ostreida</taxon>
        <taxon>Ostreoidea</taxon>
        <taxon>Ostreidae</taxon>
        <taxon>Magallana</taxon>
    </lineage>
</organism>
<reference evidence="2" key="1">
    <citation type="journal article" date="2012" name="Nature">
        <title>The oyster genome reveals stress adaptation and complexity of shell formation.</title>
        <authorList>
            <person name="Zhang G."/>
            <person name="Fang X."/>
            <person name="Guo X."/>
            <person name="Li L."/>
            <person name="Luo R."/>
            <person name="Xu F."/>
            <person name="Yang P."/>
            <person name="Zhang L."/>
            <person name="Wang X."/>
            <person name="Qi H."/>
            <person name="Xiong Z."/>
            <person name="Que H."/>
            <person name="Xie Y."/>
            <person name="Holland P.W."/>
            <person name="Paps J."/>
            <person name="Zhu Y."/>
            <person name="Wu F."/>
            <person name="Chen Y."/>
            <person name="Wang J."/>
            <person name="Peng C."/>
            <person name="Meng J."/>
            <person name="Yang L."/>
            <person name="Liu J."/>
            <person name="Wen B."/>
            <person name="Zhang N."/>
            <person name="Huang Z."/>
            <person name="Zhu Q."/>
            <person name="Feng Y."/>
            <person name="Mount A."/>
            <person name="Hedgecock D."/>
            <person name="Xu Z."/>
            <person name="Liu Y."/>
            <person name="Domazet-Loso T."/>
            <person name="Du Y."/>
            <person name="Sun X."/>
            <person name="Zhang S."/>
            <person name="Liu B."/>
            <person name="Cheng P."/>
            <person name="Jiang X."/>
            <person name="Li J."/>
            <person name="Fan D."/>
            <person name="Wang W."/>
            <person name="Fu W."/>
            <person name="Wang T."/>
            <person name="Wang B."/>
            <person name="Zhang J."/>
            <person name="Peng Z."/>
            <person name="Li Y."/>
            <person name="Li N."/>
            <person name="Wang J."/>
            <person name="Chen M."/>
            <person name="He Y."/>
            <person name="Tan F."/>
            <person name="Song X."/>
            <person name="Zheng Q."/>
            <person name="Huang R."/>
            <person name="Yang H."/>
            <person name="Du X."/>
            <person name="Chen L."/>
            <person name="Yang M."/>
            <person name="Gaffney P.M."/>
            <person name="Wang S."/>
            <person name="Luo L."/>
            <person name="She Z."/>
            <person name="Ming Y."/>
            <person name="Huang W."/>
            <person name="Zhang S."/>
            <person name="Huang B."/>
            <person name="Zhang Y."/>
            <person name="Qu T."/>
            <person name="Ni P."/>
            <person name="Miao G."/>
            <person name="Wang J."/>
            <person name="Wang Q."/>
            <person name="Steinberg C.E."/>
            <person name="Wang H."/>
            <person name="Li N."/>
            <person name="Qian L."/>
            <person name="Zhang G."/>
            <person name="Li Y."/>
            <person name="Yang H."/>
            <person name="Liu X."/>
            <person name="Wang J."/>
            <person name="Yin Y."/>
            <person name="Wang J."/>
        </authorList>
    </citation>
    <scope>NUCLEOTIDE SEQUENCE [LARGE SCALE GENOMIC DNA]</scope>
    <source>
        <strain evidence="2">05x7-T-G4-1.051#20</strain>
    </source>
</reference>
<dbReference type="InParanoid" id="K1QKX4"/>
<feature type="domain" description="Serine-tRNA synthetase type1 N-terminal" evidence="1">
    <location>
        <begin position="2"/>
        <end position="77"/>
    </location>
</feature>
<dbReference type="EMBL" id="JH816704">
    <property type="protein sequence ID" value="EKC31774.1"/>
    <property type="molecule type" value="Genomic_DNA"/>
</dbReference>
<dbReference type="PANTHER" id="PTHR11778">
    <property type="entry name" value="SERYL-TRNA SYNTHETASE"/>
    <property type="match status" value="1"/>
</dbReference>
<keyword evidence="2" id="KW-0436">Ligase</keyword>
<evidence type="ECO:0000259" key="1">
    <source>
        <dbReference type="Pfam" id="PF02403"/>
    </source>
</evidence>
<dbReference type="GO" id="GO:0005524">
    <property type="term" value="F:ATP binding"/>
    <property type="evidence" value="ECO:0007669"/>
    <property type="project" value="InterPro"/>
</dbReference>
<gene>
    <name evidence="2" type="ORF">CGI_10016717</name>
</gene>
<dbReference type="InterPro" id="IPR010978">
    <property type="entry name" value="tRNA-bd_arm"/>
</dbReference>
<dbReference type="HOGENOM" id="CLU_1653832_0_0_1"/>
<sequence length="160" mass="18161">MVLDIELFRADKGGNPDKIKENQAKRFKDVTLVDKVVENDTQWRKKRFRADLLNKQKNLCSKVIGEKMKAKEPAGENKTVPDSIKSSHELAWFLCVMGSSGNQASTHLYESGSGFRAICTHKFKGAVIVKLSVNSTETKYSFKRNDRYSSESIEYSIICF</sequence>
<proteinExistence type="predicted"/>
<keyword evidence="2" id="KW-0030">Aminoacyl-tRNA synthetase</keyword>
<dbReference type="InterPro" id="IPR042103">
    <property type="entry name" value="SerRS_1_N_sf"/>
</dbReference>
<dbReference type="GO" id="GO:0006434">
    <property type="term" value="P:seryl-tRNA aminoacylation"/>
    <property type="evidence" value="ECO:0007669"/>
    <property type="project" value="InterPro"/>
</dbReference>
<dbReference type="InterPro" id="IPR015866">
    <property type="entry name" value="Ser-tRNA-synth_1_N"/>
</dbReference>
<dbReference type="Gene3D" id="1.10.287.40">
    <property type="entry name" value="Serine-tRNA synthetase, tRNA binding domain"/>
    <property type="match status" value="1"/>
</dbReference>
<dbReference type="Pfam" id="PF02403">
    <property type="entry name" value="Seryl_tRNA_N"/>
    <property type="match status" value="1"/>
</dbReference>
<protein>
    <submittedName>
        <fullName evidence="2">Seryl-tRNA synthetase, cytoplasmic</fullName>
    </submittedName>
</protein>
<dbReference type="SUPFAM" id="SSF46589">
    <property type="entry name" value="tRNA-binding arm"/>
    <property type="match status" value="1"/>
</dbReference>